<comment type="caution">
    <text evidence="6">The sequence shown here is derived from an EMBL/GenBank/DDBJ whole genome shotgun (WGS) entry which is preliminary data.</text>
</comment>
<dbReference type="Pfam" id="PF14223">
    <property type="entry name" value="Retrotran_gag_2"/>
    <property type="match status" value="1"/>
</dbReference>
<evidence type="ECO:0000259" key="5">
    <source>
        <dbReference type="PROSITE" id="PS50158"/>
    </source>
</evidence>
<dbReference type="SUPFAM" id="SSF57756">
    <property type="entry name" value="Retrovirus zinc finger-like domains"/>
    <property type="match status" value="1"/>
</dbReference>
<keyword evidence="4" id="KW-0812">Transmembrane</keyword>
<evidence type="ECO:0000256" key="1">
    <source>
        <dbReference type="PROSITE-ProRule" id="PRU00047"/>
    </source>
</evidence>
<organism evidence="6">
    <name type="scientific">Tanacetum cinerariifolium</name>
    <name type="common">Dalmatian daisy</name>
    <name type="synonym">Chrysanthemum cinerariifolium</name>
    <dbReference type="NCBI Taxonomy" id="118510"/>
    <lineage>
        <taxon>Eukaryota</taxon>
        <taxon>Viridiplantae</taxon>
        <taxon>Streptophyta</taxon>
        <taxon>Embryophyta</taxon>
        <taxon>Tracheophyta</taxon>
        <taxon>Spermatophyta</taxon>
        <taxon>Magnoliopsida</taxon>
        <taxon>eudicotyledons</taxon>
        <taxon>Gunneridae</taxon>
        <taxon>Pentapetalae</taxon>
        <taxon>asterids</taxon>
        <taxon>campanulids</taxon>
        <taxon>Asterales</taxon>
        <taxon>Asteraceae</taxon>
        <taxon>Asteroideae</taxon>
        <taxon>Anthemideae</taxon>
        <taxon>Anthemidinae</taxon>
        <taxon>Tanacetum</taxon>
    </lineage>
</organism>
<sequence>MTDYSLWEVILSGDSPAPTRVVEGILQPVAPTTVEQKLARMNELKARGTLLMALPDKHQFKFNSHKDAKTLMEAIEKRFKGNTKTKRVQKTLLKQQNENFLGSNSKSLDQIHDRLQKLVSQLQIHGADLEEQSLDDLFNSLKIYEAEVKHSSSTGTTTQNLAFVSSSNTDSTTESVSAAASASAVCAKMQVSSLPNVDSLSNERTGRNLGANGPTFLGFDMSKVECYNCHRKGYFARECRSPKDSRRNGAAKPQGRSVPVKTSTSNGLVSQCDGVGSYNWNFQAKEEHANYAPMTFSSSSSSSDNEVLSCSKACSKAYAQLHSQYDKLTADFRKSQFDVISYQTGLESFKARLLVYKQNEYIFEEDIKFLKLEVQLRDNALVTFRQKLEKAEQERDDLILKLEKFQTSSINLTEFLASQTNKKTGLGYNSQVFTRVMFDCDDYLSLKSDDSWPPISLYDRFQPSDAYHAVPPPYTGTFMPPKPDLSKPVSITAVRPVSTILPKIKGNPQHALKDKGVIDSGCSQHMTGNMSYLSDFKELNGGYVAFGGNPKGGKISRKEKIRTEDKPFESEFTSFLVKTGGSEIVIGFVLALALTVLGTCFASLEVLKGLILNIHGAITLSFFTTFDSCGVGIEFEVIGFDKACVSLSMGRFPTIDCFANLVFTLVPCLLSF</sequence>
<keyword evidence="4" id="KW-1133">Transmembrane helix</keyword>
<keyword evidence="4" id="KW-0472">Membrane</keyword>
<dbReference type="InterPro" id="IPR001878">
    <property type="entry name" value="Znf_CCHC"/>
</dbReference>
<dbReference type="GO" id="GO:0003676">
    <property type="term" value="F:nucleic acid binding"/>
    <property type="evidence" value="ECO:0007669"/>
    <property type="project" value="InterPro"/>
</dbReference>
<dbReference type="Gene3D" id="4.10.60.10">
    <property type="entry name" value="Zinc finger, CCHC-type"/>
    <property type="match status" value="1"/>
</dbReference>
<dbReference type="PROSITE" id="PS50158">
    <property type="entry name" value="ZF_CCHC"/>
    <property type="match status" value="1"/>
</dbReference>
<proteinExistence type="predicted"/>
<dbReference type="EMBL" id="BKCJ010007992">
    <property type="protein sequence ID" value="GEU80011.1"/>
    <property type="molecule type" value="Genomic_DNA"/>
</dbReference>
<keyword evidence="1" id="KW-0863">Zinc-finger</keyword>
<evidence type="ECO:0000256" key="3">
    <source>
        <dbReference type="SAM" id="MobiDB-lite"/>
    </source>
</evidence>
<keyword evidence="1" id="KW-0862">Zinc</keyword>
<protein>
    <recommendedName>
        <fullName evidence="5">CCHC-type domain-containing protein</fullName>
    </recommendedName>
</protein>
<evidence type="ECO:0000256" key="2">
    <source>
        <dbReference type="SAM" id="Coils"/>
    </source>
</evidence>
<evidence type="ECO:0000313" key="6">
    <source>
        <dbReference type="EMBL" id="GEU80011.1"/>
    </source>
</evidence>
<name>A0A6L2N1A5_TANCI</name>
<feature type="transmembrane region" description="Helical" evidence="4">
    <location>
        <begin position="584"/>
        <end position="604"/>
    </location>
</feature>
<keyword evidence="1" id="KW-0479">Metal-binding</keyword>
<dbReference type="Pfam" id="PF22936">
    <property type="entry name" value="Pol_BBD"/>
    <property type="match status" value="1"/>
</dbReference>
<accession>A0A6L2N1A5</accession>
<reference evidence="6" key="1">
    <citation type="journal article" date="2019" name="Sci. Rep.">
        <title>Draft genome of Tanacetum cinerariifolium, the natural source of mosquito coil.</title>
        <authorList>
            <person name="Yamashiro T."/>
            <person name="Shiraishi A."/>
            <person name="Satake H."/>
            <person name="Nakayama K."/>
        </authorList>
    </citation>
    <scope>NUCLEOTIDE SEQUENCE</scope>
</reference>
<evidence type="ECO:0000256" key="4">
    <source>
        <dbReference type="SAM" id="Phobius"/>
    </source>
</evidence>
<dbReference type="InterPro" id="IPR036875">
    <property type="entry name" value="Znf_CCHC_sf"/>
</dbReference>
<dbReference type="AlphaFoldDB" id="A0A6L2N1A5"/>
<feature type="domain" description="CCHC-type" evidence="5">
    <location>
        <begin position="226"/>
        <end position="241"/>
    </location>
</feature>
<feature type="region of interest" description="Disordered" evidence="3">
    <location>
        <begin position="240"/>
        <end position="266"/>
    </location>
</feature>
<keyword evidence="2" id="KW-0175">Coiled coil</keyword>
<feature type="coiled-coil region" evidence="2">
    <location>
        <begin position="381"/>
        <end position="408"/>
    </location>
</feature>
<gene>
    <name evidence="6" type="ORF">Tci_051989</name>
</gene>
<dbReference type="GO" id="GO:0008270">
    <property type="term" value="F:zinc ion binding"/>
    <property type="evidence" value="ECO:0007669"/>
    <property type="project" value="UniProtKB-KW"/>
</dbReference>
<dbReference type="InterPro" id="IPR054722">
    <property type="entry name" value="PolX-like_BBD"/>
</dbReference>